<keyword evidence="3" id="KW-0045">Antibiotic biosynthesis</keyword>
<name>A0A1H2B549_9BRAD</name>
<dbReference type="InterPro" id="IPR050411">
    <property type="entry name" value="AlphaKG_dependent_hydroxylases"/>
</dbReference>
<gene>
    <name evidence="5" type="ORF">SAMN05444158_6782</name>
</gene>
<dbReference type="InterPro" id="IPR003819">
    <property type="entry name" value="TauD/TfdA-like"/>
</dbReference>
<accession>A0A1H2B549</accession>
<reference evidence="6" key="1">
    <citation type="submission" date="2016-10" db="EMBL/GenBank/DDBJ databases">
        <authorList>
            <person name="Varghese N."/>
            <person name="Submissions S."/>
        </authorList>
    </citation>
    <scope>NUCLEOTIDE SEQUENCE [LARGE SCALE GENOMIC DNA]</scope>
    <source>
        <strain evidence="6">GAS369</strain>
    </source>
</reference>
<evidence type="ECO:0000256" key="1">
    <source>
        <dbReference type="ARBA" id="ARBA00001954"/>
    </source>
</evidence>
<comment type="cofactor">
    <cofactor evidence="1">
        <name>Fe(2+)</name>
        <dbReference type="ChEBI" id="CHEBI:29033"/>
    </cofactor>
</comment>
<evidence type="ECO:0000313" key="5">
    <source>
        <dbReference type="EMBL" id="SDT53069.1"/>
    </source>
</evidence>
<dbReference type="PANTHER" id="PTHR10696">
    <property type="entry name" value="GAMMA-BUTYROBETAINE HYDROXYLASE-RELATED"/>
    <property type="match status" value="1"/>
</dbReference>
<organism evidence="5 6">
    <name type="scientific">Bradyrhizobium canariense</name>
    <dbReference type="NCBI Taxonomy" id="255045"/>
    <lineage>
        <taxon>Bacteria</taxon>
        <taxon>Pseudomonadati</taxon>
        <taxon>Pseudomonadota</taxon>
        <taxon>Alphaproteobacteria</taxon>
        <taxon>Hyphomicrobiales</taxon>
        <taxon>Nitrobacteraceae</taxon>
        <taxon>Bradyrhizobium</taxon>
    </lineage>
</organism>
<dbReference type="PANTHER" id="PTHR10696:SF56">
    <property type="entry name" value="TAUD_TFDA-LIKE DOMAIN-CONTAINING PROTEIN"/>
    <property type="match status" value="1"/>
</dbReference>
<dbReference type="GO" id="GO:0016706">
    <property type="term" value="F:2-oxoglutarate-dependent dioxygenase activity"/>
    <property type="evidence" value="ECO:0007669"/>
    <property type="project" value="UniProtKB-ARBA"/>
</dbReference>
<proteinExistence type="predicted"/>
<dbReference type="Proteomes" id="UP000243904">
    <property type="component" value="Chromosome I"/>
</dbReference>
<dbReference type="InterPro" id="IPR042098">
    <property type="entry name" value="TauD-like_sf"/>
</dbReference>
<protein>
    <submittedName>
        <fullName evidence="5">Taurine catabolism dioxygenase TauD, TfdA family</fullName>
    </submittedName>
</protein>
<keyword evidence="6" id="KW-1185">Reference proteome</keyword>
<sequence>MAWRAGDLARDDSWIHRLDAEDIREIEEAARFSRTRQVDILGIEKDDFPLPRLATKIGMLREDIMFRRGFAYMRGLPVTRYDRETLTRMYFGISRHLGDPVPQNRNGHMLGHVIDIGTSVDDVNKRLTQTKAGLEFHSDSCDVVGLMCLATAMRGGESALVSGVAVHDEMMGRRPDLCRALYEPLTVDRRGEVPEGKQPWMRIPLFMWQNGVFTGYAPLEAYLQSARRFTDVQPTTDLQWQAMRMFLDLCNSDEFAARIPFEPGDFQYVHNHVVFHSRTAFEDWPDAARKRHLMRIWLSLPDGRELHPSIAERWIKIERGTVRGGVNIPDRRALTIPLDPTTPAFA</sequence>
<dbReference type="Pfam" id="PF02668">
    <property type="entry name" value="TauD"/>
    <property type="match status" value="1"/>
</dbReference>
<dbReference type="Gene3D" id="3.60.130.10">
    <property type="entry name" value="Clavaminate synthase-like"/>
    <property type="match status" value="1"/>
</dbReference>
<keyword evidence="2" id="KW-0560">Oxidoreductase</keyword>
<evidence type="ECO:0000256" key="3">
    <source>
        <dbReference type="ARBA" id="ARBA00023194"/>
    </source>
</evidence>
<dbReference type="GO" id="GO:0017000">
    <property type="term" value="P:antibiotic biosynthetic process"/>
    <property type="evidence" value="ECO:0007669"/>
    <property type="project" value="UniProtKB-KW"/>
</dbReference>
<keyword evidence="5" id="KW-0223">Dioxygenase</keyword>
<dbReference type="AlphaFoldDB" id="A0A1H2B549"/>
<evidence type="ECO:0000313" key="6">
    <source>
        <dbReference type="Proteomes" id="UP000243904"/>
    </source>
</evidence>
<evidence type="ECO:0000259" key="4">
    <source>
        <dbReference type="Pfam" id="PF02668"/>
    </source>
</evidence>
<evidence type="ECO:0000256" key="2">
    <source>
        <dbReference type="ARBA" id="ARBA00023002"/>
    </source>
</evidence>
<dbReference type="EMBL" id="LT629750">
    <property type="protein sequence ID" value="SDT53069.1"/>
    <property type="molecule type" value="Genomic_DNA"/>
</dbReference>
<dbReference type="SUPFAM" id="SSF51197">
    <property type="entry name" value="Clavaminate synthase-like"/>
    <property type="match status" value="1"/>
</dbReference>
<feature type="domain" description="TauD/TfdA-like" evidence="4">
    <location>
        <begin position="43"/>
        <end position="297"/>
    </location>
</feature>